<proteinExistence type="predicted"/>
<keyword evidence="2" id="KW-0808">Transferase</keyword>
<evidence type="ECO:0000313" key="2">
    <source>
        <dbReference type="EMBL" id="RNB77513.1"/>
    </source>
</evidence>
<dbReference type="RefSeq" id="WP_122914018.1">
    <property type="nucleotide sequence ID" value="NZ_RHHT01000030.1"/>
</dbReference>
<organism evidence="2 3">
    <name type="scientific">Brevibacillus panacihumi</name>
    <dbReference type="NCBI Taxonomy" id="497735"/>
    <lineage>
        <taxon>Bacteria</taxon>
        <taxon>Bacillati</taxon>
        <taxon>Bacillota</taxon>
        <taxon>Bacilli</taxon>
        <taxon>Bacillales</taxon>
        <taxon>Paenibacillaceae</taxon>
        <taxon>Brevibacillus</taxon>
    </lineage>
</organism>
<keyword evidence="2" id="KW-0489">Methyltransferase</keyword>
<name>A0A3M8CPE9_9BACL</name>
<dbReference type="Gene3D" id="3.40.50.150">
    <property type="entry name" value="Vaccinia Virus protein VP39"/>
    <property type="match status" value="1"/>
</dbReference>
<gene>
    <name evidence="2" type="ORF">EDM58_14720</name>
</gene>
<dbReference type="AlphaFoldDB" id="A0A3M8CPE9"/>
<feature type="domain" description="Methyltransferase" evidence="1">
    <location>
        <begin position="74"/>
        <end position="159"/>
    </location>
</feature>
<protein>
    <submittedName>
        <fullName evidence="2">Class I SAM-dependent methyltransferase</fullName>
    </submittedName>
</protein>
<dbReference type="InterPro" id="IPR029063">
    <property type="entry name" value="SAM-dependent_MTases_sf"/>
</dbReference>
<sequence>MYHGVRLSLDSKSRWLEGMKNWEGILPPRMTDDALEEKFWNQFLQEKSNRPEPDAYVADICGELVALIQPEDEVLEIGPGWGNYTFAAASKAKSLTCVDSSASVLDYLAKEAQAKGLSNMSFVHAKWEEYESPKTYDVVFGVNCYYRMQEIDQALLHMNNTARRLAVVGLTSGPEKPHYWEIYEKLGYRIRFARRDYIHITNLLYELGIDVNCKILDLQQTHRYDSEEEFVDHNLRAIMEAEYDREKAEAILRKYLVWIDGKPAYIHRFKAALLYWKPERKIFPS</sequence>
<dbReference type="GO" id="GO:0008168">
    <property type="term" value="F:methyltransferase activity"/>
    <property type="evidence" value="ECO:0007669"/>
    <property type="project" value="UniProtKB-KW"/>
</dbReference>
<accession>A0A3M8CPE9</accession>
<evidence type="ECO:0000259" key="1">
    <source>
        <dbReference type="Pfam" id="PF13649"/>
    </source>
</evidence>
<dbReference type="Proteomes" id="UP000281915">
    <property type="component" value="Unassembled WGS sequence"/>
</dbReference>
<comment type="caution">
    <text evidence="2">The sequence shown here is derived from an EMBL/GenBank/DDBJ whole genome shotgun (WGS) entry which is preliminary data.</text>
</comment>
<dbReference type="GO" id="GO:0032259">
    <property type="term" value="P:methylation"/>
    <property type="evidence" value="ECO:0007669"/>
    <property type="project" value="UniProtKB-KW"/>
</dbReference>
<dbReference type="InterPro" id="IPR041698">
    <property type="entry name" value="Methyltransf_25"/>
</dbReference>
<dbReference type="CDD" id="cd02440">
    <property type="entry name" value="AdoMet_MTases"/>
    <property type="match status" value="1"/>
</dbReference>
<reference evidence="2 3" key="1">
    <citation type="submission" date="2018-10" db="EMBL/GenBank/DDBJ databases">
        <title>Phylogenomics of Brevibacillus.</title>
        <authorList>
            <person name="Dunlap C."/>
        </authorList>
    </citation>
    <scope>NUCLEOTIDE SEQUENCE [LARGE SCALE GENOMIC DNA]</scope>
    <source>
        <strain evidence="2 3">JCM 15085</strain>
    </source>
</reference>
<evidence type="ECO:0000313" key="3">
    <source>
        <dbReference type="Proteomes" id="UP000281915"/>
    </source>
</evidence>
<dbReference type="SUPFAM" id="SSF53335">
    <property type="entry name" value="S-adenosyl-L-methionine-dependent methyltransferases"/>
    <property type="match status" value="1"/>
</dbReference>
<dbReference type="EMBL" id="RHHT01000030">
    <property type="protein sequence ID" value="RNB77513.1"/>
    <property type="molecule type" value="Genomic_DNA"/>
</dbReference>
<dbReference type="Pfam" id="PF13649">
    <property type="entry name" value="Methyltransf_25"/>
    <property type="match status" value="1"/>
</dbReference>